<gene>
    <name evidence="2" type="ORF">GSPATT00032946001</name>
</gene>
<accession>A0BX27</accession>
<keyword evidence="1" id="KW-0175">Coiled coil</keyword>
<dbReference type="EMBL" id="CT868023">
    <property type="protein sequence ID" value="CAK63094.1"/>
    <property type="molecule type" value="Genomic_DNA"/>
</dbReference>
<dbReference type="OrthoDB" id="304000at2759"/>
<evidence type="ECO:0000256" key="1">
    <source>
        <dbReference type="SAM" id="Coils"/>
    </source>
</evidence>
<dbReference type="InParanoid" id="A0BX27"/>
<sequence>MNEDKEFQKKVQVAVDSYLGKRDKQSQMVEQIQNVIEREQLIDQVQKLLVELITKLTERFISNLQQMKNQVENEILKLRQTIRSTHQRTYSAVDKEKLEDQVQRTLNKHEVQINMLLEHQQFYFCSIFRAQLKQLRSEAPINEKWEISIKKDQETLKHEIDEQLKSFQRNYNCTYLYFYELEKQQTIMQILNDLVVKIEKIEVQQQQQQSRLSIIGSDKKQK</sequence>
<keyword evidence="3" id="KW-1185">Reference proteome</keyword>
<protein>
    <submittedName>
        <fullName evidence="2">Uncharacterized protein</fullName>
    </submittedName>
</protein>
<dbReference type="RefSeq" id="XP_001430492.1">
    <property type="nucleotide sequence ID" value="XM_001430455.1"/>
</dbReference>
<dbReference type="OMA" id="PINEKWE"/>
<organism evidence="2 3">
    <name type="scientific">Paramecium tetraurelia</name>
    <dbReference type="NCBI Taxonomy" id="5888"/>
    <lineage>
        <taxon>Eukaryota</taxon>
        <taxon>Sar</taxon>
        <taxon>Alveolata</taxon>
        <taxon>Ciliophora</taxon>
        <taxon>Intramacronucleata</taxon>
        <taxon>Oligohymenophorea</taxon>
        <taxon>Peniculida</taxon>
        <taxon>Parameciidae</taxon>
        <taxon>Paramecium</taxon>
    </lineage>
</organism>
<proteinExistence type="predicted"/>
<name>A0BX27_PARTE</name>
<reference evidence="2 3" key="1">
    <citation type="journal article" date="2006" name="Nature">
        <title>Global trends of whole-genome duplications revealed by the ciliate Paramecium tetraurelia.</title>
        <authorList>
            <consortium name="Genoscope"/>
            <person name="Aury J.-M."/>
            <person name="Jaillon O."/>
            <person name="Duret L."/>
            <person name="Noel B."/>
            <person name="Jubin C."/>
            <person name="Porcel B.M."/>
            <person name="Segurens B."/>
            <person name="Daubin V."/>
            <person name="Anthouard V."/>
            <person name="Aiach N."/>
            <person name="Arnaiz O."/>
            <person name="Billaut A."/>
            <person name="Beisson J."/>
            <person name="Blanc I."/>
            <person name="Bouhouche K."/>
            <person name="Camara F."/>
            <person name="Duharcourt S."/>
            <person name="Guigo R."/>
            <person name="Gogendeau D."/>
            <person name="Katinka M."/>
            <person name="Keller A.-M."/>
            <person name="Kissmehl R."/>
            <person name="Klotz C."/>
            <person name="Koll F."/>
            <person name="Le Moue A."/>
            <person name="Lepere C."/>
            <person name="Malinsky S."/>
            <person name="Nowacki M."/>
            <person name="Nowak J.K."/>
            <person name="Plattner H."/>
            <person name="Poulain J."/>
            <person name="Ruiz F."/>
            <person name="Serrano V."/>
            <person name="Zagulski M."/>
            <person name="Dessen P."/>
            <person name="Betermier M."/>
            <person name="Weissenbach J."/>
            <person name="Scarpelli C."/>
            <person name="Schachter V."/>
            <person name="Sperling L."/>
            <person name="Meyer E."/>
            <person name="Cohen J."/>
            <person name="Wincker P."/>
        </authorList>
    </citation>
    <scope>NUCLEOTIDE SEQUENCE [LARGE SCALE GENOMIC DNA]</scope>
    <source>
        <strain evidence="2 3">Stock d4-2</strain>
    </source>
</reference>
<dbReference type="AlphaFoldDB" id="A0BX27"/>
<evidence type="ECO:0000313" key="3">
    <source>
        <dbReference type="Proteomes" id="UP000000600"/>
    </source>
</evidence>
<dbReference type="HOGENOM" id="CLU_1258227_0_0_1"/>
<dbReference type="KEGG" id="ptm:GSPATT00032946001"/>
<dbReference type="Proteomes" id="UP000000600">
    <property type="component" value="Unassembled WGS sequence"/>
</dbReference>
<evidence type="ECO:0000313" key="2">
    <source>
        <dbReference type="EMBL" id="CAK63094.1"/>
    </source>
</evidence>
<feature type="coiled-coil region" evidence="1">
    <location>
        <begin position="61"/>
        <end position="88"/>
    </location>
</feature>
<dbReference type="GeneID" id="5016276"/>